<dbReference type="InterPro" id="IPR002838">
    <property type="entry name" value="AIM24"/>
</dbReference>
<dbReference type="InterPro" id="IPR016031">
    <property type="entry name" value="Trp_RNA-bd_attenuator-like_dom"/>
</dbReference>
<dbReference type="Proteomes" id="UP000751224">
    <property type="component" value="Unassembled WGS sequence"/>
</dbReference>
<dbReference type="InterPro" id="IPR036983">
    <property type="entry name" value="AIM24_sf"/>
</dbReference>
<protein>
    <submittedName>
        <fullName evidence="1">AIM24 family protein</fullName>
    </submittedName>
</protein>
<accession>A0A943EMY8</accession>
<name>A0A943EMY8_9FIRM</name>
<sequence>MKYEIKEEHFPIVICHLNKGESVVCDNNAISWMDPVMETKTSSSYILKIFGKIFSSKAVFQNHYIAKDNGAIAFASSFPSNIKTIEITPDKNIIVQKSLFLAGSGDINASIFFNKKFSSNLINDEDFIMTKISGNGIVFLEIDGSAIEYDLLPGQQIIIDTKYLVMIDASCTIETQNIIKNIFLKDDDFFYTTITGPGKIILQTMPISNVTSHLIPFLPRNN</sequence>
<organism evidence="1 2">
    <name type="scientific">Thomasclavelia spiroformis</name>
    <dbReference type="NCBI Taxonomy" id="29348"/>
    <lineage>
        <taxon>Bacteria</taxon>
        <taxon>Bacillati</taxon>
        <taxon>Bacillota</taxon>
        <taxon>Erysipelotrichia</taxon>
        <taxon>Erysipelotrichales</taxon>
        <taxon>Coprobacillaceae</taxon>
        <taxon>Thomasclavelia</taxon>
    </lineage>
</organism>
<dbReference type="RefSeq" id="WP_303886445.1">
    <property type="nucleotide sequence ID" value="NZ_JAGZCC010000015.1"/>
</dbReference>
<dbReference type="SUPFAM" id="SSF51219">
    <property type="entry name" value="TRAP-like"/>
    <property type="match status" value="1"/>
</dbReference>
<dbReference type="PANTHER" id="PTHR43657">
    <property type="entry name" value="TRYPTOPHAN RNA-BINDING ATTENUATOR PROTEIN-LIKE PROTEIN"/>
    <property type="match status" value="1"/>
</dbReference>
<dbReference type="AlphaFoldDB" id="A0A943EMY8"/>
<reference evidence="1" key="1">
    <citation type="submission" date="2021-02" db="EMBL/GenBank/DDBJ databases">
        <title>Infant gut strain persistence is associated with maternal origin, phylogeny, and functional potential including surface adhesion and iron acquisition.</title>
        <authorList>
            <person name="Lou Y.C."/>
        </authorList>
    </citation>
    <scope>NUCLEOTIDE SEQUENCE</scope>
    <source>
        <strain evidence="1">L3_108_000G1_dasL3_108_000G1_metabat.metabat.11</strain>
    </source>
</reference>
<dbReference type="EMBL" id="JAGZCC010000015">
    <property type="protein sequence ID" value="MBS5587943.1"/>
    <property type="molecule type" value="Genomic_DNA"/>
</dbReference>
<evidence type="ECO:0000313" key="2">
    <source>
        <dbReference type="Proteomes" id="UP000751224"/>
    </source>
</evidence>
<comment type="caution">
    <text evidence="1">The sequence shown here is derived from an EMBL/GenBank/DDBJ whole genome shotgun (WGS) entry which is preliminary data.</text>
</comment>
<evidence type="ECO:0000313" key="1">
    <source>
        <dbReference type="EMBL" id="MBS5587943.1"/>
    </source>
</evidence>
<proteinExistence type="predicted"/>
<dbReference type="PANTHER" id="PTHR43657:SF1">
    <property type="entry name" value="ALTERED INHERITANCE OF MITOCHONDRIA PROTEIN 24, MITOCHONDRIAL"/>
    <property type="match status" value="1"/>
</dbReference>
<dbReference type="Gene3D" id="3.60.160.10">
    <property type="entry name" value="Mitochondrial biogenesis AIM24"/>
    <property type="match status" value="1"/>
</dbReference>
<gene>
    <name evidence="1" type="ORF">KHX14_03875</name>
</gene>
<dbReference type="Pfam" id="PF01987">
    <property type="entry name" value="AIM24"/>
    <property type="match status" value="1"/>
</dbReference>